<dbReference type="Pfam" id="PF11951">
    <property type="entry name" value="Fungal_trans_2"/>
    <property type="match status" value="1"/>
</dbReference>
<gene>
    <name evidence="1" type="ORF">ABL_02344</name>
</gene>
<sequence length="226" mass="25647">MLEMLGSLIYGAVPALQFRQPDDPLYVDRYLGLTTSLLPLLFQLCELNWAVSSTGHGGRDIHRITHSLDDLEAAALAWQPGVSESLCQTFSAIEIEHISCQIQVMRMAALLMIHRMRFPFGVHDLPARAIGMSILTQLESTMLATGKPVKFVMVPVLVACVELTEDVERDRWMLHVPTLVCCSEGYGLYIQRLVRAYWAARDSGVHFKGYNLRRYLHDEWLQNDEN</sequence>
<dbReference type="AlphaFoldDB" id="A0A100IAS8"/>
<name>A0A100IAS8_ASPNG</name>
<comment type="caution">
    <text evidence="1">The sequence shown here is derived from an EMBL/GenBank/DDBJ whole genome shotgun (WGS) entry which is preliminary data.</text>
</comment>
<dbReference type="OrthoDB" id="4137815at2759"/>
<organism evidence="1 2">
    <name type="scientific">Aspergillus niger</name>
    <dbReference type="NCBI Taxonomy" id="5061"/>
    <lineage>
        <taxon>Eukaryota</taxon>
        <taxon>Fungi</taxon>
        <taxon>Dikarya</taxon>
        <taxon>Ascomycota</taxon>
        <taxon>Pezizomycotina</taxon>
        <taxon>Eurotiomycetes</taxon>
        <taxon>Eurotiomycetidae</taxon>
        <taxon>Eurotiales</taxon>
        <taxon>Aspergillaceae</taxon>
        <taxon>Aspergillus</taxon>
        <taxon>Aspergillus subgen. Circumdati</taxon>
    </lineage>
</organism>
<dbReference type="Proteomes" id="UP000068243">
    <property type="component" value="Unassembled WGS sequence"/>
</dbReference>
<proteinExistence type="predicted"/>
<evidence type="ECO:0000313" key="2">
    <source>
        <dbReference type="Proteomes" id="UP000068243"/>
    </source>
</evidence>
<protein>
    <submittedName>
        <fullName evidence="1">Uncharacterized protein</fullName>
    </submittedName>
</protein>
<accession>A0A100IAS8</accession>
<dbReference type="InterPro" id="IPR021858">
    <property type="entry name" value="Fun_TF"/>
</dbReference>
<reference evidence="2" key="1">
    <citation type="journal article" date="2016" name="Genome Announc.">
        <title>Draft genome sequence of Aspergillus niger strain An76.</title>
        <authorList>
            <person name="Gong W."/>
            <person name="Cheng Z."/>
            <person name="Zhang H."/>
            <person name="Liu L."/>
            <person name="Gao P."/>
            <person name="Wang L."/>
        </authorList>
    </citation>
    <scope>NUCLEOTIDE SEQUENCE [LARGE SCALE GENOMIC DNA]</scope>
    <source>
        <strain evidence="2">An76</strain>
    </source>
</reference>
<evidence type="ECO:0000313" key="1">
    <source>
        <dbReference type="EMBL" id="GAQ37845.1"/>
    </source>
</evidence>
<dbReference type="EMBL" id="BCMY01000003">
    <property type="protein sequence ID" value="GAQ37845.1"/>
    <property type="molecule type" value="Genomic_DNA"/>
</dbReference>